<organism evidence="1 2">
    <name type="scientific">Rhabditophanes sp. KR3021</name>
    <dbReference type="NCBI Taxonomy" id="114890"/>
    <lineage>
        <taxon>Eukaryota</taxon>
        <taxon>Metazoa</taxon>
        <taxon>Ecdysozoa</taxon>
        <taxon>Nematoda</taxon>
        <taxon>Chromadorea</taxon>
        <taxon>Rhabditida</taxon>
        <taxon>Tylenchina</taxon>
        <taxon>Panagrolaimomorpha</taxon>
        <taxon>Strongyloidoidea</taxon>
        <taxon>Alloionematidae</taxon>
        <taxon>Rhabditophanes</taxon>
    </lineage>
</organism>
<protein>
    <submittedName>
        <fullName evidence="2">TORC_M domain-containing protein</fullName>
    </submittedName>
</protein>
<accession>A0AC35U7A6</accession>
<sequence length="466" mass="52429">MHIFIRAVLLDQDLWTFQQEIKDLKTQSTLSKKNVPAPAASPPTPSIPRQTTGRNAALGLHPETLQHAAAGLRKTIHGQQILSCEGHEPSGRPDQLPSPGNWENFEGNDKLQQSPPRKPILATGSSSHFNSPISVRDLHAYPLTMQPKHYYEEVFYSPPNNNNNNNGPNLTSADIQSIYDSSSSYKNNNVSPPPNSFYHQSPTPLRQPILTTTSNYGKSQHNDSIPIPIKINNSSHLIQSTPLNTNNNTHSEHSNRYEAYALNNNPAKQDNIFGVNGVVKHQAKTEYFRQDNSPLQSGYIKDPKHYIHQFATKTPIGSLFHNETQRPDGSSSHQFASSSSPTTVNKRGQRERSFAEELRDSSLTERQKYSNKFQKTLLQDNPLPRSFNNFHQTNFLNRGSDELNDLIRDMQIQMSTNTKNTTKTFTTMGESEISSSTMRNHHGPADHPIDSSLKKIPRTDCKYMLL</sequence>
<evidence type="ECO:0000313" key="1">
    <source>
        <dbReference type="Proteomes" id="UP000095286"/>
    </source>
</evidence>
<reference evidence="2" key="1">
    <citation type="submission" date="2016-11" db="UniProtKB">
        <authorList>
            <consortium name="WormBaseParasite"/>
        </authorList>
    </citation>
    <scope>IDENTIFICATION</scope>
    <source>
        <strain evidence="2">KR3021</strain>
    </source>
</reference>
<dbReference type="Proteomes" id="UP000095286">
    <property type="component" value="Unplaced"/>
</dbReference>
<proteinExistence type="predicted"/>
<dbReference type="WBParaSite" id="RSKR_0000845850.1">
    <property type="protein sequence ID" value="RSKR_0000845850.1"/>
    <property type="gene ID" value="RSKR_0000845850"/>
</dbReference>
<name>A0AC35U7A6_9BILA</name>
<evidence type="ECO:0000313" key="2">
    <source>
        <dbReference type="WBParaSite" id="RSKR_0000845850.1"/>
    </source>
</evidence>